<dbReference type="SMART" id="SM00404">
    <property type="entry name" value="PTPc_motif"/>
    <property type="match status" value="1"/>
</dbReference>
<dbReference type="InterPro" id="IPR003595">
    <property type="entry name" value="Tyr_Pase_cat"/>
</dbReference>
<dbReference type="InterPro" id="IPR026893">
    <property type="entry name" value="Tyr/Ser_Pase_IphP-type"/>
</dbReference>
<dbReference type="GO" id="GO:0004721">
    <property type="term" value="F:phosphoprotein phosphatase activity"/>
    <property type="evidence" value="ECO:0007669"/>
    <property type="project" value="InterPro"/>
</dbReference>
<proteinExistence type="inferred from homology"/>
<reference evidence="3 4" key="1">
    <citation type="submission" date="2020-01" db="EMBL/GenBank/DDBJ databases">
        <title>Sphingomonas sp. strain CSW-10.</title>
        <authorList>
            <person name="Chen W.-M."/>
        </authorList>
    </citation>
    <scope>NUCLEOTIDE SEQUENCE [LARGE SCALE GENOMIC DNA]</scope>
    <source>
        <strain evidence="3 4">CSW-10</strain>
    </source>
</reference>
<dbReference type="RefSeq" id="WP_169946915.1">
    <property type="nucleotide sequence ID" value="NZ_CP053015.1"/>
</dbReference>
<dbReference type="EMBL" id="CP053015">
    <property type="protein sequence ID" value="QJQ33045.1"/>
    <property type="molecule type" value="Genomic_DNA"/>
</dbReference>
<dbReference type="PROSITE" id="PS00383">
    <property type="entry name" value="TYR_PHOSPHATASE_1"/>
    <property type="match status" value="1"/>
</dbReference>
<dbReference type="PANTHER" id="PTHR31126">
    <property type="entry name" value="TYROSINE-PROTEIN PHOSPHATASE"/>
    <property type="match status" value="1"/>
</dbReference>
<dbReference type="AlphaFoldDB" id="A0A6M4AVA9"/>
<evidence type="ECO:0000313" key="3">
    <source>
        <dbReference type="EMBL" id="QJQ33045.1"/>
    </source>
</evidence>
<dbReference type="Gene3D" id="3.90.190.10">
    <property type="entry name" value="Protein tyrosine phosphatase superfamily"/>
    <property type="match status" value="1"/>
</dbReference>
<name>A0A6M4AVA9_9SPHN</name>
<protein>
    <submittedName>
        <fullName evidence="3">Tyrosine-protein phosphatase</fullName>
    </submittedName>
</protein>
<evidence type="ECO:0000313" key="4">
    <source>
        <dbReference type="Proteomes" id="UP000503018"/>
    </source>
</evidence>
<keyword evidence="4" id="KW-1185">Reference proteome</keyword>
<organism evidence="3 4">
    <name type="scientific">Sphingomonas lacunae</name>
    <dbReference type="NCBI Taxonomy" id="2698828"/>
    <lineage>
        <taxon>Bacteria</taxon>
        <taxon>Pseudomonadati</taxon>
        <taxon>Pseudomonadota</taxon>
        <taxon>Alphaproteobacteria</taxon>
        <taxon>Sphingomonadales</taxon>
        <taxon>Sphingomonadaceae</taxon>
        <taxon>Sphingomonas</taxon>
    </lineage>
</organism>
<dbReference type="PANTHER" id="PTHR31126:SF1">
    <property type="entry name" value="TYROSINE SPECIFIC PROTEIN PHOSPHATASES DOMAIN-CONTAINING PROTEIN"/>
    <property type="match status" value="1"/>
</dbReference>
<gene>
    <name evidence="3" type="ORF">GV829_11820</name>
</gene>
<dbReference type="InterPro" id="IPR016130">
    <property type="entry name" value="Tyr_Pase_AS"/>
</dbReference>
<accession>A0A6M4AVA9</accession>
<dbReference type="KEGG" id="slan:GV829_11820"/>
<dbReference type="SUPFAM" id="SSF52799">
    <property type="entry name" value="(Phosphotyrosine protein) phosphatases II"/>
    <property type="match status" value="1"/>
</dbReference>
<feature type="domain" description="Tyrosine specific protein phosphatases" evidence="2">
    <location>
        <begin position="131"/>
        <end position="167"/>
    </location>
</feature>
<dbReference type="InterPro" id="IPR029021">
    <property type="entry name" value="Prot-tyrosine_phosphatase-like"/>
</dbReference>
<dbReference type="PROSITE" id="PS50056">
    <property type="entry name" value="TYR_PHOSPHATASE_2"/>
    <property type="match status" value="1"/>
</dbReference>
<evidence type="ECO:0000256" key="1">
    <source>
        <dbReference type="ARBA" id="ARBA00009580"/>
    </source>
</evidence>
<dbReference type="Pfam" id="PF13350">
    <property type="entry name" value="Y_phosphatase3"/>
    <property type="match status" value="1"/>
</dbReference>
<dbReference type="InterPro" id="IPR000387">
    <property type="entry name" value="Tyr_Pase_dom"/>
</dbReference>
<sequence>MSQSTAEAGRVLPLKGIHNFRDYGGYALPGGGRLKTGLLWRSAQHRDATDEDLAAVQSLGLGAIIDLRGESERADHPCRRAPDFSTPVYFGPGETAGSATAPHLAAAQAAITGEDAAEALKFSYVGMPWRDNLLVAFRHYFDEVEKGHPTLVHCFAGKDRTGVIVALLHRLLGVHEDDVLADYMLTNVAGKVDERIAAGAEHIRSRYGAGITDAGIRALMEVREDYLAAAFDVISERYGSVGRYAHEVLGIDDFRIARLREQYTV</sequence>
<comment type="similarity">
    <text evidence="1">Belongs to the protein-tyrosine phosphatase family.</text>
</comment>
<dbReference type="Proteomes" id="UP000503018">
    <property type="component" value="Chromosome"/>
</dbReference>
<evidence type="ECO:0000259" key="2">
    <source>
        <dbReference type="PROSITE" id="PS50056"/>
    </source>
</evidence>